<dbReference type="Proteomes" id="UP000006697">
    <property type="component" value="Chromosome"/>
</dbReference>
<reference evidence="3 4" key="1">
    <citation type="journal article" date="2007" name="PLoS Genet.">
        <title>A tale of two oxidation states: bacterial colonization of arsenic-rich environments.</title>
        <authorList>
            <person name="Muller D."/>
            <person name="Medigue C."/>
            <person name="Koechler S."/>
            <person name="Barbe V."/>
            <person name="Barakat M."/>
            <person name="Talla E."/>
            <person name="Bonnefoy V."/>
            <person name="Krin E."/>
            <person name="Arsene-Ploetze F."/>
            <person name="Carapito C."/>
            <person name="Chandler M."/>
            <person name="Cournoyer B."/>
            <person name="Cruveiller S."/>
            <person name="Dossat C."/>
            <person name="Duval S."/>
            <person name="Heymann M."/>
            <person name="Leize E."/>
            <person name="Lieutaud A."/>
            <person name="Lievremont D."/>
            <person name="Makita Y."/>
            <person name="Mangenot S."/>
            <person name="Nitschke W."/>
            <person name="Ortet P."/>
            <person name="Perdrial N."/>
            <person name="Schoepp B."/>
            <person name="Siguier N."/>
            <person name="Simeonova D.D."/>
            <person name="Rouy Z."/>
            <person name="Segurens B."/>
            <person name="Turlin E."/>
            <person name="Vallenet D."/>
            <person name="Van Dorsselaer A."/>
            <person name="Weiss S."/>
            <person name="Weissenbach J."/>
            <person name="Lett M.C."/>
            <person name="Danchin A."/>
            <person name="Bertin P.N."/>
        </authorList>
    </citation>
    <scope>NUCLEOTIDE SEQUENCE [LARGE SCALE GENOMIC DNA]</scope>
    <source>
        <strain evidence="4">ULPAs1</strain>
    </source>
</reference>
<dbReference type="eggNOG" id="ENOG5030CN2">
    <property type="taxonomic scope" value="Bacteria"/>
</dbReference>
<feature type="signal peptide" evidence="2">
    <location>
        <begin position="1"/>
        <end position="22"/>
    </location>
</feature>
<evidence type="ECO:0000313" key="4">
    <source>
        <dbReference type="Proteomes" id="UP000006697"/>
    </source>
</evidence>
<organism evidence="3 4">
    <name type="scientific">Herminiimonas arsenicoxydans</name>
    <dbReference type="NCBI Taxonomy" id="204773"/>
    <lineage>
        <taxon>Bacteria</taxon>
        <taxon>Pseudomonadati</taxon>
        <taxon>Pseudomonadota</taxon>
        <taxon>Betaproteobacteria</taxon>
        <taxon>Burkholderiales</taxon>
        <taxon>Oxalobacteraceae</taxon>
        <taxon>Herminiimonas</taxon>
    </lineage>
</organism>
<dbReference type="KEGG" id="har:HEAR3364"/>
<evidence type="ECO:0000256" key="2">
    <source>
        <dbReference type="SAM" id="SignalP"/>
    </source>
</evidence>
<feature type="compositionally biased region" description="Basic and acidic residues" evidence="1">
    <location>
        <begin position="90"/>
        <end position="109"/>
    </location>
</feature>
<protein>
    <submittedName>
        <fullName evidence="3">Uncharacterized protein</fullName>
    </submittedName>
</protein>
<dbReference type="AlphaFoldDB" id="A4GAC9"/>
<keyword evidence="2" id="KW-0732">Signal</keyword>
<name>A4GAC9_HERAR</name>
<feature type="compositionally biased region" description="Low complexity" evidence="1">
    <location>
        <begin position="36"/>
        <end position="45"/>
    </location>
</feature>
<gene>
    <name evidence="3" type="ordered locus">HEAR3364</name>
</gene>
<feature type="compositionally biased region" description="Basic residues" evidence="1">
    <location>
        <begin position="76"/>
        <end position="89"/>
    </location>
</feature>
<accession>A4GAC9</accession>
<dbReference type="HOGENOM" id="CLU_2154946_0_0_4"/>
<proteinExistence type="predicted"/>
<dbReference type="STRING" id="204773.HEAR3364"/>
<feature type="region of interest" description="Disordered" evidence="1">
    <location>
        <begin position="36"/>
        <end position="120"/>
    </location>
</feature>
<evidence type="ECO:0000256" key="1">
    <source>
        <dbReference type="SAM" id="MobiDB-lite"/>
    </source>
</evidence>
<evidence type="ECO:0000313" key="3">
    <source>
        <dbReference type="EMBL" id="CAL63466.1"/>
    </source>
</evidence>
<keyword evidence="4" id="KW-1185">Reference proteome</keyword>
<dbReference type="EMBL" id="CU207211">
    <property type="protein sequence ID" value="CAL63466.1"/>
    <property type="molecule type" value="Genomic_DNA"/>
</dbReference>
<feature type="chain" id="PRO_5002668293" evidence="2">
    <location>
        <begin position="23"/>
        <end position="120"/>
    </location>
</feature>
<feature type="compositionally biased region" description="Polar residues" evidence="1">
    <location>
        <begin position="47"/>
        <end position="57"/>
    </location>
</feature>
<sequence>MIKLRTILAGTAVAMFAQFAAAQGSAPATIVVPAAEAPANPNDPAYTDQSRLNQSNDPYVKKRVATKKAKTEYKAGKKAAKKEYKHHKADAKSELHDAKKDASDTRAMELKNMPPMAPSN</sequence>